<dbReference type="Pfam" id="PF02924">
    <property type="entry name" value="HDPD"/>
    <property type="match status" value="1"/>
</dbReference>
<dbReference type="Proteomes" id="UP000029448">
    <property type="component" value="Unassembled WGS sequence"/>
</dbReference>
<name>A0A095AWM5_9PROT</name>
<dbReference type="InterPro" id="IPR004195">
    <property type="entry name" value="Head_decoration_D"/>
</dbReference>
<accession>A0A095AWM5</accession>
<keyword evidence="2" id="KW-1185">Reference proteome</keyword>
<evidence type="ECO:0008006" key="3">
    <source>
        <dbReference type="Google" id="ProtNLM"/>
    </source>
</evidence>
<gene>
    <name evidence="1" type="ORF">AtDm6_3158</name>
</gene>
<dbReference type="RefSeq" id="WP_035382136.1">
    <property type="nucleotide sequence ID" value="NZ_JACAOJ010000014.1"/>
</dbReference>
<dbReference type="PATRIC" id="fig|104102.7.peg.3112"/>
<dbReference type="STRING" id="104102.AtDm6_3158"/>
<proteinExistence type="predicted"/>
<sequence>MSGTNSYGFYPGARSATFVPDQLIAGNLKLVTATVTFAAGNMLIRGQVVGRVTASGAYMPCVKSATDGSQVPCGIVVDTVDASATAQTGSIYQMGEFNSNYMTFDASWTLDDLTQALRQWSIFVKTGISNAIV</sequence>
<dbReference type="GeneID" id="89478578"/>
<dbReference type="Gene3D" id="2.40.300.10">
    <property type="entry name" value="Head decoration protein D"/>
    <property type="match status" value="1"/>
</dbReference>
<reference evidence="1 2" key="1">
    <citation type="submission" date="2014-06" db="EMBL/GenBank/DDBJ databases">
        <title>Functional and comparative genomic analyses of the Drosophila gut microbiota identify candidate symbiosis factors.</title>
        <authorList>
            <person name="Newell P.D."/>
            <person name="Chaston J.M."/>
            <person name="Douglas A.E."/>
        </authorList>
    </citation>
    <scope>NUCLEOTIDE SEQUENCE [LARGE SCALE GENOMIC DNA]</scope>
    <source>
        <strain evidence="1 2">DmCS_006</strain>
    </source>
</reference>
<evidence type="ECO:0000313" key="1">
    <source>
        <dbReference type="EMBL" id="KGB21163.1"/>
    </source>
</evidence>
<dbReference type="EMBL" id="JOKM01000103">
    <property type="protein sequence ID" value="KGB21163.1"/>
    <property type="molecule type" value="Genomic_DNA"/>
</dbReference>
<organism evidence="1 2">
    <name type="scientific">Acetobacter tropicalis</name>
    <dbReference type="NCBI Taxonomy" id="104102"/>
    <lineage>
        <taxon>Bacteria</taxon>
        <taxon>Pseudomonadati</taxon>
        <taxon>Pseudomonadota</taxon>
        <taxon>Alphaproteobacteria</taxon>
        <taxon>Acetobacterales</taxon>
        <taxon>Acetobacteraceae</taxon>
        <taxon>Acetobacter</taxon>
    </lineage>
</organism>
<comment type="caution">
    <text evidence="1">The sequence shown here is derived from an EMBL/GenBank/DDBJ whole genome shotgun (WGS) entry which is preliminary data.</text>
</comment>
<dbReference type="AlphaFoldDB" id="A0A095AWM5"/>
<evidence type="ECO:0000313" key="2">
    <source>
        <dbReference type="Proteomes" id="UP000029448"/>
    </source>
</evidence>
<protein>
    <recommendedName>
        <fullName evidence="3">Head decoration protein</fullName>
    </recommendedName>
</protein>